<dbReference type="HOGENOM" id="CLU_3168715_0_0_6"/>
<sequence>MTATIVDINTRNDVEADLLYKAVGNTMPQFLSKVGLRDNSGAPDING</sequence>
<organism evidence="1 2">
    <name type="scientific">Hafnia alvei ATCC 51873</name>
    <dbReference type="NCBI Taxonomy" id="1002364"/>
    <lineage>
        <taxon>Bacteria</taxon>
        <taxon>Pseudomonadati</taxon>
        <taxon>Pseudomonadota</taxon>
        <taxon>Gammaproteobacteria</taxon>
        <taxon>Enterobacterales</taxon>
        <taxon>Hafniaceae</taxon>
        <taxon>Hafnia</taxon>
    </lineage>
</organism>
<reference evidence="1 2" key="1">
    <citation type="submission" date="2011-08" db="EMBL/GenBank/DDBJ databases">
        <authorList>
            <person name="Weinstock G."/>
            <person name="Sodergren E."/>
            <person name="Clifton S."/>
            <person name="Fulton L."/>
            <person name="Fulton B."/>
            <person name="Courtney L."/>
            <person name="Fronick C."/>
            <person name="Harrison M."/>
            <person name="Strong C."/>
            <person name="Farmer C."/>
            <person name="Delahaunty K."/>
            <person name="Markovic C."/>
            <person name="Hall O."/>
            <person name="Minx P."/>
            <person name="Tomlinson C."/>
            <person name="Mitreva M."/>
            <person name="Hou S."/>
            <person name="Chen J."/>
            <person name="Wollam A."/>
            <person name="Pepin K.H."/>
            <person name="Johnson M."/>
            <person name="Bhonagiri V."/>
            <person name="Zhang X."/>
            <person name="Suruliraj S."/>
            <person name="Warren W."/>
            <person name="Chinwalla A."/>
            <person name="Mardis E.R."/>
            <person name="Wilson R.K."/>
        </authorList>
    </citation>
    <scope>NUCLEOTIDE SEQUENCE [LARGE SCALE GENOMIC DNA]</scope>
    <source>
        <strain evidence="1 2">ATCC 51873</strain>
    </source>
</reference>
<protein>
    <submittedName>
        <fullName evidence="1">Uncharacterized protein</fullName>
    </submittedName>
</protein>
<evidence type="ECO:0000313" key="1">
    <source>
        <dbReference type="EMBL" id="EHM48019.1"/>
    </source>
</evidence>
<dbReference type="PATRIC" id="fig|1002364.3.peg.300"/>
<comment type="caution">
    <text evidence="1">The sequence shown here is derived from an EMBL/GenBank/DDBJ whole genome shotgun (WGS) entry which is preliminary data.</text>
</comment>
<proteinExistence type="predicted"/>
<evidence type="ECO:0000313" key="2">
    <source>
        <dbReference type="Proteomes" id="UP000005959"/>
    </source>
</evidence>
<accession>G9Y1B6</accession>
<dbReference type="AlphaFoldDB" id="G9Y1B6"/>
<name>G9Y1B6_HAFAL</name>
<dbReference type="Proteomes" id="UP000005959">
    <property type="component" value="Unassembled WGS sequence"/>
</dbReference>
<gene>
    <name evidence="1" type="ORF">HMPREF0454_00332</name>
</gene>
<dbReference type="EMBL" id="AGCI01000007">
    <property type="protein sequence ID" value="EHM48019.1"/>
    <property type="molecule type" value="Genomic_DNA"/>
</dbReference>